<dbReference type="EMBL" id="MDTU01000007">
    <property type="protein sequence ID" value="ODN41100.1"/>
    <property type="molecule type" value="Genomic_DNA"/>
</dbReference>
<organism evidence="1 2">
    <name type="scientific">Piscirickettsia litoralis</name>
    <dbReference type="NCBI Taxonomy" id="1891921"/>
    <lineage>
        <taxon>Bacteria</taxon>
        <taxon>Pseudomonadati</taxon>
        <taxon>Pseudomonadota</taxon>
        <taxon>Gammaproteobacteria</taxon>
        <taxon>Thiotrichales</taxon>
        <taxon>Piscirickettsiaceae</taxon>
        <taxon>Piscirickettsia</taxon>
    </lineage>
</organism>
<accession>A0ABX2ZY21</accession>
<dbReference type="Proteomes" id="UP000094329">
    <property type="component" value="Unassembled WGS sequence"/>
</dbReference>
<sequence>MTTTYQDLENESLESMKRYIKQMYELMKILPEKTKEKFLEHPLLSKPIFDETKGPLLSYDAFESNVLHYPHIFQTLTEGLSNEEPLKVGERETTPTATIAEMDKVIDKFKVVNSINQAAKDKSLTQINKIYTENKDNKEIKKENTGVWDKVLRVLGLRGKKVKGVIESTNLFLNSARDEKSNKSHEVEPLIL</sequence>
<evidence type="ECO:0000313" key="2">
    <source>
        <dbReference type="Proteomes" id="UP000094329"/>
    </source>
</evidence>
<comment type="caution">
    <text evidence="1">The sequence shown here is derived from an EMBL/GenBank/DDBJ whole genome shotgun (WGS) entry which is preliminary data.</text>
</comment>
<keyword evidence="2" id="KW-1185">Reference proteome</keyword>
<dbReference type="RefSeq" id="WP_069314499.1">
    <property type="nucleotide sequence ID" value="NZ_MDTU01000007.1"/>
</dbReference>
<gene>
    <name evidence="1" type="ORF">BGC07_18315</name>
</gene>
<reference evidence="1 2" key="1">
    <citation type="submission" date="2016-08" db="EMBL/GenBank/DDBJ databases">
        <title>Draft genome sequence of Candidatus Piscirickettsia litoralis, from seawater.</title>
        <authorList>
            <person name="Wan X."/>
            <person name="Lee A.J."/>
            <person name="Hou S."/>
            <person name="Donachie S.P."/>
        </authorList>
    </citation>
    <scope>NUCLEOTIDE SEQUENCE [LARGE SCALE GENOMIC DNA]</scope>
    <source>
        <strain evidence="1 2">Y2</strain>
    </source>
</reference>
<evidence type="ECO:0000313" key="1">
    <source>
        <dbReference type="EMBL" id="ODN41100.1"/>
    </source>
</evidence>
<proteinExistence type="predicted"/>
<protein>
    <submittedName>
        <fullName evidence="1">Uncharacterized protein</fullName>
    </submittedName>
</protein>
<name>A0ABX2ZY21_9GAMM</name>